<protein>
    <recommendedName>
        <fullName evidence="3">F-box domain-containing protein</fullName>
    </recommendedName>
</protein>
<evidence type="ECO:0000313" key="1">
    <source>
        <dbReference type="EMBL" id="CAD6267530.1"/>
    </source>
</evidence>
<dbReference type="Proteomes" id="UP000604825">
    <property type="component" value="Unassembled WGS sequence"/>
</dbReference>
<accession>A0A811RC22</accession>
<dbReference type="PANTHER" id="PTHR31264:SF7">
    <property type="entry name" value="F-BOX DOMAIN CONTAINING PROTEIN, EXPRESSED"/>
    <property type="match status" value="1"/>
</dbReference>
<evidence type="ECO:0008006" key="3">
    <source>
        <dbReference type="Google" id="ProtNLM"/>
    </source>
</evidence>
<name>A0A811RC22_9POAL</name>
<dbReference type="AlphaFoldDB" id="A0A811RC22"/>
<proteinExistence type="predicted"/>
<evidence type="ECO:0000313" key="2">
    <source>
        <dbReference type="Proteomes" id="UP000604825"/>
    </source>
</evidence>
<gene>
    <name evidence="1" type="ORF">NCGR_LOCUS50835</name>
</gene>
<organism evidence="1 2">
    <name type="scientific">Miscanthus lutarioriparius</name>
    <dbReference type="NCBI Taxonomy" id="422564"/>
    <lineage>
        <taxon>Eukaryota</taxon>
        <taxon>Viridiplantae</taxon>
        <taxon>Streptophyta</taxon>
        <taxon>Embryophyta</taxon>
        <taxon>Tracheophyta</taxon>
        <taxon>Spermatophyta</taxon>
        <taxon>Magnoliopsida</taxon>
        <taxon>Liliopsida</taxon>
        <taxon>Poales</taxon>
        <taxon>Poaceae</taxon>
        <taxon>PACMAD clade</taxon>
        <taxon>Panicoideae</taxon>
        <taxon>Andropogonodae</taxon>
        <taxon>Andropogoneae</taxon>
        <taxon>Saccharinae</taxon>
        <taxon>Miscanthus</taxon>
    </lineage>
</organism>
<reference evidence="1" key="1">
    <citation type="submission" date="2020-10" db="EMBL/GenBank/DDBJ databases">
        <authorList>
            <person name="Han B."/>
            <person name="Lu T."/>
            <person name="Zhao Q."/>
            <person name="Huang X."/>
            <person name="Zhao Y."/>
        </authorList>
    </citation>
    <scope>NUCLEOTIDE SEQUENCE</scope>
</reference>
<sequence>MSARRRTRRRSARRPAAQAVLPDEICEEIFLRLDRRVVSERRFLRRFRSRRSPAVLGFISMDRHQFVPVDPPHRSAPEARALEQAADFTFSFLPNPSASGWCFRHALGGRVLLGGRTSTKTQFEDFLVCDPLRHRYVKIPRIPDELMASTPRTGTTHLLPVLAPAGENDEEESFRVICTVQLKDKVVAFVFSSCNQTWRGIISGPITKMGLRNIGTLDPRSYTQTDPFVIHPSVNMIKFSHY</sequence>
<comment type="caution">
    <text evidence="1">The sequence shown here is derived from an EMBL/GenBank/DDBJ whole genome shotgun (WGS) entry which is preliminary data.</text>
</comment>
<dbReference type="EMBL" id="CAJGYO010000014">
    <property type="protein sequence ID" value="CAD6267530.1"/>
    <property type="molecule type" value="Genomic_DNA"/>
</dbReference>
<dbReference type="PANTHER" id="PTHR31264">
    <property type="entry name" value="OS07G0554500 PROTEIN-RELATED"/>
    <property type="match status" value="1"/>
</dbReference>
<keyword evidence="2" id="KW-1185">Reference proteome</keyword>